<evidence type="ECO:0000313" key="3">
    <source>
        <dbReference type="Proteomes" id="UP000324595"/>
    </source>
</evidence>
<gene>
    <name evidence="2" type="ORF">LX73_2333</name>
</gene>
<dbReference type="AlphaFoldDB" id="A0A5D3YF96"/>
<organism evidence="2 3">
    <name type="scientific">Fodinibius salinus</name>
    <dbReference type="NCBI Taxonomy" id="860790"/>
    <lineage>
        <taxon>Bacteria</taxon>
        <taxon>Pseudomonadati</taxon>
        <taxon>Balneolota</taxon>
        <taxon>Balneolia</taxon>
        <taxon>Balneolales</taxon>
        <taxon>Balneolaceae</taxon>
        <taxon>Fodinibius</taxon>
    </lineage>
</organism>
<feature type="region of interest" description="Disordered" evidence="1">
    <location>
        <begin position="202"/>
        <end position="231"/>
    </location>
</feature>
<feature type="compositionally biased region" description="Polar residues" evidence="1">
    <location>
        <begin position="209"/>
        <end position="227"/>
    </location>
</feature>
<sequence length="248" mass="26527">MKRYAKNPAPDDIETLQNPAEFVIQNPTPKTNKKMAKRKRDSDGKFKSKRSNPMDAADEFVDTGKNLFMQYGLAALASTGTVKGAEFLINQVPDIPQWAKEWAMIAGPAAAGIIVSMMADRRNAIWQGVSGGMVLASANGLSDKLIKGESPSGAKNGSGNGGDGMSDGVVEKGDLIVKPDGYLYDQDGKKIARIDAAGMQADPQAMPAGNNQAMVPETNTERGSFSQNDDHLLQDSTTNFEQGEVFNP</sequence>
<proteinExistence type="predicted"/>
<name>A0A5D3YF96_9BACT</name>
<evidence type="ECO:0000256" key="1">
    <source>
        <dbReference type="SAM" id="MobiDB-lite"/>
    </source>
</evidence>
<dbReference type="RefSeq" id="WP_148899647.1">
    <property type="nucleotide sequence ID" value="NZ_VNHY01000004.1"/>
</dbReference>
<reference evidence="2 3" key="1">
    <citation type="submission" date="2019-07" db="EMBL/GenBank/DDBJ databases">
        <title>Genomic Encyclopedia of Archaeal and Bacterial Type Strains, Phase II (KMG-II): from individual species to whole genera.</title>
        <authorList>
            <person name="Goeker M."/>
        </authorList>
    </citation>
    <scope>NUCLEOTIDE SEQUENCE [LARGE SCALE GENOMIC DNA]</scope>
    <source>
        <strain evidence="2 3">DSM 21935</strain>
    </source>
</reference>
<comment type="caution">
    <text evidence="2">The sequence shown here is derived from an EMBL/GenBank/DDBJ whole genome shotgun (WGS) entry which is preliminary data.</text>
</comment>
<dbReference type="EMBL" id="VNHY01000004">
    <property type="protein sequence ID" value="TYP92086.1"/>
    <property type="molecule type" value="Genomic_DNA"/>
</dbReference>
<feature type="compositionally biased region" description="Gly residues" evidence="1">
    <location>
        <begin position="156"/>
        <end position="165"/>
    </location>
</feature>
<dbReference type="Proteomes" id="UP000324595">
    <property type="component" value="Unassembled WGS sequence"/>
</dbReference>
<keyword evidence="3" id="KW-1185">Reference proteome</keyword>
<evidence type="ECO:0000313" key="2">
    <source>
        <dbReference type="EMBL" id="TYP92086.1"/>
    </source>
</evidence>
<dbReference type="OrthoDB" id="1525064at2"/>
<protein>
    <submittedName>
        <fullName evidence="2">Uncharacterized protein</fullName>
    </submittedName>
</protein>
<feature type="region of interest" description="Disordered" evidence="1">
    <location>
        <begin position="147"/>
        <end position="167"/>
    </location>
</feature>
<accession>A0A5D3YF96</accession>
<feature type="region of interest" description="Disordered" evidence="1">
    <location>
        <begin position="1"/>
        <end position="57"/>
    </location>
</feature>